<evidence type="ECO:0008006" key="3">
    <source>
        <dbReference type="Google" id="ProtNLM"/>
    </source>
</evidence>
<organism evidence="1 2">
    <name type="scientific">Brassica campestris</name>
    <name type="common">Field mustard</name>
    <dbReference type="NCBI Taxonomy" id="3711"/>
    <lineage>
        <taxon>Eukaryota</taxon>
        <taxon>Viridiplantae</taxon>
        <taxon>Streptophyta</taxon>
        <taxon>Embryophyta</taxon>
        <taxon>Tracheophyta</taxon>
        <taxon>Spermatophyta</taxon>
        <taxon>Magnoliopsida</taxon>
        <taxon>eudicotyledons</taxon>
        <taxon>Gunneridae</taxon>
        <taxon>Pentapetalae</taxon>
        <taxon>rosids</taxon>
        <taxon>malvids</taxon>
        <taxon>Brassicales</taxon>
        <taxon>Brassicaceae</taxon>
        <taxon>Brassiceae</taxon>
        <taxon>Brassica</taxon>
    </lineage>
</organism>
<proteinExistence type="predicted"/>
<dbReference type="AlphaFoldDB" id="A0A397Z757"/>
<dbReference type="EMBL" id="CM010633">
    <property type="protein sequence ID" value="RID59006.1"/>
    <property type="molecule type" value="Genomic_DNA"/>
</dbReference>
<sequence length="159" mass="18377">MYRVMTCEWTVKSITERSKHLFWGLSVPGNCVLCTNSIKSHDHLFFGCLCAVDIWTRYCGRFISAPPLDLPAAVNMISQYQGQFSSQVRSIMKLILQAVTYGFWRERNTRIFRNVSLPAGPFFKQVDRGLRDRLLSLPPSPTDAHSLLELYFWFTDPYS</sequence>
<evidence type="ECO:0000313" key="2">
    <source>
        <dbReference type="Proteomes" id="UP000264353"/>
    </source>
</evidence>
<reference evidence="1 2" key="1">
    <citation type="submission" date="2018-06" db="EMBL/GenBank/DDBJ databases">
        <title>WGS assembly of Brassica rapa FPsc.</title>
        <authorList>
            <person name="Bowman J."/>
            <person name="Kohchi T."/>
            <person name="Yamato K."/>
            <person name="Jenkins J."/>
            <person name="Shu S."/>
            <person name="Ishizaki K."/>
            <person name="Yamaoka S."/>
            <person name="Nishihama R."/>
            <person name="Nakamura Y."/>
            <person name="Berger F."/>
            <person name="Adam C."/>
            <person name="Aki S."/>
            <person name="Althoff F."/>
            <person name="Araki T."/>
            <person name="Arteaga-Vazquez M."/>
            <person name="Balasubrmanian S."/>
            <person name="Bauer D."/>
            <person name="Boehm C."/>
            <person name="Briginshaw L."/>
            <person name="Caballero-Perez J."/>
            <person name="Catarino B."/>
            <person name="Chen F."/>
            <person name="Chiyoda S."/>
            <person name="Chovatia M."/>
            <person name="Davies K."/>
            <person name="Delmans M."/>
            <person name="Demura T."/>
            <person name="Dierschke T."/>
            <person name="Dolan L."/>
            <person name="Dorantes-Acosta A."/>
            <person name="Eklund D."/>
            <person name="Florent S."/>
            <person name="Flores-Sandoval E."/>
            <person name="Fujiyama A."/>
            <person name="Fukuzawa H."/>
            <person name="Galik B."/>
            <person name="Grimanelli D."/>
            <person name="Grimwood J."/>
            <person name="Grossniklaus U."/>
            <person name="Hamada T."/>
            <person name="Haseloff J."/>
            <person name="Hetherington A."/>
            <person name="Higo A."/>
            <person name="Hirakawa Y."/>
            <person name="Hundley H."/>
            <person name="Ikeda Y."/>
            <person name="Inoue K."/>
            <person name="Inoue S."/>
            <person name="Ishida S."/>
            <person name="Jia Q."/>
            <person name="Kakita M."/>
            <person name="Kanazawa T."/>
            <person name="Kawai Y."/>
            <person name="Kawashima T."/>
            <person name="Kennedy M."/>
            <person name="Kinose K."/>
            <person name="Kinoshita T."/>
            <person name="Kohara Y."/>
            <person name="Koide E."/>
            <person name="Komatsu K."/>
            <person name="Kopischke S."/>
            <person name="Kubo M."/>
            <person name="Kyozuka J."/>
            <person name="Lagercrantz U."/>
            <person name="Lin S."/>
            <person name="Lindquist E."/>
            <person name="Lipzen A."/>
            <person name="Lu C."/>
            <person name="Luna E."/>
            <person name="Martienssen R."/>
            <person name="Minamino N."/>
            <person name="Mizutani M."/>
            <person name="Mizutani M."/>
            <person name="Mochizuki N."/>
            <person name="Monte I."/>
            <person name="Mosher R."/>
            <person name="Nagasaki H."/>
            <person name="Nakagami H."/>
            <person name="Naramoto S."/>
            <person name="Nishitani K."/>
            <person name="Ohtani M."/>
            <person name="Okamoto T."/>
            <person name="Okumura M."/>
            <person name="Phillips J."/>
            <person name="Pollak B."/>
            <person name="Reinders A."/>
            <person name="Roevekamp M."/>
            <person name="Sano R."/>
            <person name="Sawa S."/>
            <person name="Schmid M."/>
            <person name="Shirakawa M."/>
            <person name="Solano R."/>
            <person name="Spunde A."/>
            <person name="Suetsugu N."/>
            <person name="Sugano S."/>
            <person name="Sugiyama A."/>
            <person name="Sun R."/>
            <person name="Suzuki Y."/>
            <person name="Takenaka M."/>
            <person name="Takezawa D."/>
            <person name="Tomogane H."/>
            <person name="Tsuzuki M."/>
            <person name="Ueda T."/>
            <person name="Umeda M."/>
            <person name="Ward J."/>
            <person name="Watanabe Y."/>
            <person name="Yazaki K."/>
            <person name="Yokoyama R."/>
            <person name="Yoshitake Y."/>
            <person name="Yotsui I."/>
            <person name="Zachgo S."/>
            <person name="Schmutz J."/>
        </authorList>
    </citation>
    <scope>NUCLEOTIDE SEQUENCE [LARGE SCALE GENOMIC DNA]</scope>
    <source>
        <strain evidence="2">cv. B-3</strain>
    </source>
</reference>
<name>A0A397Z757_BRACM</name>
<accession>A0A397Z757</accession>
<protein>
    <recommendedName>
        <fullName evidence="3">Reverse transcriptase zinc-binding domain-containing protein</fullName>
    </recommendedName>
</protein>
<gene>
    <name evidence="1" type="ORF">BRARA_F02261</name>
</gene>
<dbReference type="Proteomes" id="UP000264353">
    <property type="component" value="Chromosome A6"/>
</dbReference>
<evidence type="ECO:0000313" key="1">
    <source>
        <dbReference type="EMBL" id="RID59006.1"/>
    </source>
</evidence>